<keyword evidence="2" id="KW-1185">Reference proteome</keyword>
<dbReference type="Proteomes" id="UP000636479">
    <property type="component" value="Unassembled WGS sequence"/>
</dbReference>
<name>A0A8H6S655_9AGAR</name>
<accession>A0A8H6S655</accession>
<comment type="caution">
    <text evidence="1">The sequence shown here is derived from an EMBL/GenBank/DDBJ whole genome shotgun (WGS) entry which is preliminary data.</text>
</comment>
<organism evidence="1 2">
    <name type="scientific">Mycena indigotica</name>
    <dbReference type="NCBI Taxonomy" id="2126181"/>
    <lineage>
        <taxon>Eukaryota</taxon>
        <taxon>Fungi</taxon>
        <taxon>Dikarya</taxon>
        <taxon>Basidiomycota</taxon>
        <taxon>Agaricomycotina</taxon>
        <taxon>Agaricomycetes</taxon>
        <taxon>Agaricomycetidae</taxon>
        <taxon>Agaricales</taxon>
        <taxon>Marasmiineae</taxon>
        <taxon>Mycenaceae</taxon>
        <taxon>Mycena</taxon>
    </lineage>
</organism>
<dbReference type="RefSeq" id="XP_037215762.1">
    <property type="nucleotide sequence ID" value="XM_037367930.1"/>
</dbReference>
<proteinExistence type="predicted"/>
<gene>
    <name evidence="1" type="ORF">MIND_01139000</name>
</gene>
<evidence type="ECO:0000313" key="1">
    <source>
        <dbReference type="EMBL" id="KAF7293599.1"/>
    </source>
</evidence>
<dbReference type="GeneID" id="59350446"/>
<evidence type="ECO:0000313" key="2">
    <source>
        <dbReference type="Proteomes" id="UP000636479"/>
    </source>
</evidence>
<dbReference type="AlphaFoldDB" id="A0A8H6S655"/>
<dbReference type="EMBL" id="JACAZF010000010">
    <property type="protein sequence ID" value="KAF7293599.1"/>
    <property type="molecule type" value="Genomic_DNA"/>
</dbReference>
<sequence>MIPPASNSSSLLLNVTGALPRAPFQRTNSDSSPHPMSANGAIVTRAAAAWLTLPLPPLNTIVTGLQKRRQLGTTNRWDGVADGYGYDGVEVGGGYKERLERERWTREVNTRRGTLSLPLHSQRPKPLHWTHGSTPTAPSTYLMHSSLVGHRPTIPVRTTLADLQVW</sequence>
<reference evidence="1" key="1">
    <citation type="submission" date="2020-05" db="EMBL/GenBank/DDBJ databases">
        <title>Mycena genomes resolve the evolution of fungal bioluminescence.</title>
        <authorList>
            <person name="Tsai I.J."/>
        </authorList>
    </citation>
    <scope>NUCLEOTIDE SEQUENCE</scope>
    <source>
        <strain evidence="1">171206Taipei</strain>
    </source>
</reference>
<protein>
    <submittedName>
        <fullName evidence="1">Uncharacterized protein</fullName>
    </submittedName>
</protein>